<name>A0A1F5N8R7_9BACT</name>
<feature type="domain" description="TraC-like" evidence="1">
    <location>
        <begin position="26"/>
        <end position="207"/>
    </location>
</feature>
<dbReference type="EMBL" id="MFEG01000073">
    <property type="protein sequence ID" value="OGE74091.1"/>
    <property type="molecule type" value="Genomic_DNA"/>
</dbReference>
<organism evidence="2 3">
    <name type="scientific">Candidatus Doudnabacteria bacterium RIFCSPHIGHO2_01_52_17</name>
    <dbReference type="NCBI Taxonomy" id="1817820"/>
    <lineage>
        <taxon>Bacteria</taxon>
        <taxon>Candidatus Doudnaibacteriota</taxon>
    </lineage>
</organism>
<protein>
    <recommendedName>
        <fullName evidence="1">TraC-like domain-containing protein</fullName>
    </recommendedName>
</protein>
<dbReference type="Proteomes" id="UP000176547">
    <property type="component" value="Unassembled WGS sequence"/>
</dbReference>
<dbReference type="Pfam" id="PF26593">
    <property type="entry name" value="TraC-like"/>
    <property type="match status" value="1"/>
</dbReference>
<evidence type="ECO:0000313" key="2">
    <source>
        <dbReference type="EMBL" id="OGE74091.1"/>
    </source>
</evidence>
<reference evidence="2 3" key="1">
    <citation type="journal article" date="2016" name="Nat. Commun.">
        <title>Thousands of microbial genomes shed light on interconnected biogeochemical processes in an aquifer system.</title>
        <authorList>
            <person name="Anantharaman K."/>
            <person name="Brown C.T."/>
            <person name="Hug L.A."/>
            <person name="Sharon I."/>
            <person name="Castelle C.J."/>
            <person name="Probst A.J."/>
            <person name="Thomas B.C."/>
            <person name="Singh A."/>
            <person name="Wilkins M.J."/>
            <person name="Karaoz U."/>
            <person name="Brodie E.L."/>
            <person name="Williams K.H."/>
            <person name="Hubbard S.S."/>
            <person name="Banfield J.F."/>
        </authorList>
    </citation>
    <scope>NUCLEOTIDE SEQUENCE [LARGE SCALE GENOMIC DNA]</scope>
</reference>
<sequence>MQSGGLTRSKPTVSTQKFLRLSEMKEDTIVMRDGSLRAILAVSSTNFALKSEEEQNALVNGYQNFLNSLDFPIQILIHSRILDIEAYLEKLRGLAAGQTNELLRIQMSEYIEYIARLIEYANIMSKTFYVVIPYSTAVATKETFMGRLGKILSPAKDIANRQEDFERAKLKLEERINHVQGALGGMGLRSMLLRTQELVELLYSSYNFETSAPVHGDTLSEIDLSEGRVSQTKA</sequence>
<evidence type="ECO:0000313" key="3">
    <source>
        <dbReference type="Proteomes" id="UP000176547"/>
    </source>
</evidence>
<gene>
    <name evidence="2" type="ORF">A3K06_03670</name>
</gene>
<dbReference type="InterPro" id="IPR058596">
    <property type="entry name" value="TraC-like_dom"/>
</dbReference>
<proteinExistence type="predicted"/>
<dbReference type="AlphaFoldDB" id="A0A1F5N8R7"/>
<evidence type="ECO:0000259" key="1">
    <source>
        <dbReference type="Pfam" id="PF26593"/>
    </source>
</evidence>
<comment type="caution">
    <text evidence="2">The sequence shown here is derived from an EMBL/GenBank/DDBJ whole genome shotgun (WGS) entry which is preliminary data.</text>
</comment>
<accession>A0A1F5N8R7</accession>